<evidence type="ECO:0000259" key="11">
    <source>
        <dbReference type="PROSITE" id="PS51192"/>
    </source>
</evidence>
<dbReference type="HAMAP" id="MF_00964">
    <property type="entry name" value="DEAD_helicase_DeaD"/>
    <property type="match status" value="1"/>
</dbReference>
<dbReference type="Pfam" id="PF03880">
    <property type="entry name" value="DbpA"/>
    <property type="match status" value="1"/>
</dbReference>
<dbReference type="PROSITE" id="PS51194">
    <property type="entry name" value="HELICASE_CTER"/>
    <property type="match status" value="1"/>
</dbReference>
<dbReference type="EC" id="3.6.4.13" evidence="8"/>
<keyword evidence="1 8" id="KW-0963">Cytoplasm</keyword>
<sequence>MSSVDFASLGISAPVLKAVQQLGYEQPSPVQEASIPILLEGKNLLGTAQTGTGKTAAFALPFLSMLDEKQKSPQILVLTPTRELAIQVAEAFQSYAKHIKGFHVLPIYGGADIGGQLRGLKRGAQVVVGTPGRMLDHLRRRSLDLSHIKGLILDEADEMLRMGFIDDVETILAKTPPNCQRALFSATMPPAIKRVADKYLGDAEVVSIQNKTKTVERIAQSHLMVKGHQKMDALTRILDVEQFDGMIIFVRTKSSTLEIAEKLEARGFSSAALNGDLTQTLRERTINRLKKGQLDIVVATDVAARGLDVERISHVINYDVPYDNESYVHRIGRTGRAGREGKAIMFVTQKEIRMLRSIEKSTRQPITSFNLPSNEEVSGQRITQFKEQLVGMCKSTKLDKFHSLVKEVAAENEIDMVLLAAALAFEAQKERPLFPKMVTIDTPRASASDRSERKPRERSERPGRNERNERPDRSDRSQRPDRAPKPSRDKGPTVDGEGNEVAMITYRIEVGRNDDVSPKNIVGAIANEAEIDAQFIGHIKLHDDYSTVDLPEGMPKELFDHLYKVRVCQKPLKISVDNGTAGEQRDAKPYGGKRDKPSFNKEKPAFKGKPKAHRGSDSAARKPSKRPATDRR</sequence>
<evidence type="ECO:0000313" key="14">
    <source>
        <dbReference type="EMBL" id="UVW35946.1"/>
    </source>
</evidence>
<evidence type="ECO:0000256" key="5">
    <source>
        <dbReference type="ARBA" id="ARBA00022840"/>
    </source>
</evidence>
<evidence type="ECO:0000259" key="13">
    <source>
        <dbReference type="PROSITE" id="PS51195"/>
    </source>
</evidence>
<dbReference type="InterPro" id="IPR014014">
    <property type="entry name" value="RNA_helicase_DEAD_Q_motif"/>
</dbReference>
<feature type="compositionally biased region" description="Basic and acidic residues" evidence="10">
    <location>
        <begin position="447"/>
        <end position="492"/>
    </location>
</feature>
<reference evidence="14" key="1">
    <citation type="submission" date="2022-08" db="EMBL/GenBank/DDBJ databases">
        <title>Catabolic pathway analysis in culturable SAR92 clade bacteria reveals their overlooked roles in DMSP degradation in coastal seas.</title>
        <authorList>
            <person name="He X."/>
            <person name="Zhang X."/>
            <person name="Zhang Y."/>
        </authorList>
    </citation>
    <scope>NUCLEOTIDE SEQUENCE</scope>
    <source>
        <strain evidence="14">H455</strain>
    </source>
</reference>
<dbReference type="InterPro" id="IPR001650">
    <property type="entry name" value="Helicase_C-like"/>
</dbReference>
<keyword evidence="3 8" id="KW-0378">Hydrolase</keyword>
<keyword evidence="15" id="KW-1185">Reference proteome</keyword>
<dbReference type="SMART" id="SM00490">
    <property type="entry name" value="HELICc"/>
    <property type="match status" value="1"/>
</dbReference>
<dbReference type="EMBL" id="CP103416">
    <property type="protein sequence ID" value="UVW35946.1"/>
    <property type="molecule type" value="Genomic_DNA"/>
</dbReference>
<dbReference type="InterPro" id="IPR028618">
    <property type="entry name" value="DEAD_helicase_DeaD"/>
</dbReference>
<dbReference type="Pfam" id="PF00270">
    <property type="entry name" value="DEAD"/>
    <property type="match status" value="1"/>
</dbReference>
<feature type="domain" description="Helicase C-terminal" evidence="12">
    <location>
        <begin position="233"/>
        <end position="377"/>
    </location>
</feature>
<dbReference type="SUPFAM" id="SSF52540">
    <property type="entry name" value="P-loop containing nucleoside triphosphate hydrolases"/>
    <property type="match status" value="1"/>
</dbReference>
<dbReference type="Proteomes" id="UP001059934">
    <property type="component" value="Chromosome"/>
</dbReference>
<dbReference type="PROSITE" id="PS51195">
    <property type="entry name" value="Q_MOTIF"/>
    <property type="match status" value="1"/>
</dbReference>
<feature type="short sequence motif" description="Q motif" evidence="9">
    <location>
        <begin position="4"/>
        <end position="32"/>
    </location>
</feature>
<keyword evidence="5 8" id="KW-0067">ATP-binding</keyword>
<dbReference type="Pfam" id="PF00271">
    <property type="entry name" value="Helicase_C"/>
    <property type="match status" value="1"/>
</dbReference>
<protein>
    <recommendedName>
        <fullName evidence="8">ATP-dependent RNA helicase DeaD</fullName>
        <ecNumber evidence="8">3.6.4.13</ecNumber>
    </recommendedName>
    <alternativeName>
        <fullName evidence="8">Cold-shock DEAD box protein A</fullName>
    </alternativeName>
</protein>
<dbReference type="PROSITE" id="PS00039">
    <property type="entry name" value="DEAD_ATP_HELICASE"/>
    <property type="match status" value="1"/>
</dbReference>
<dbReference type="CDD" id="cd18787">
    <property type="entry name" value="SF2_C_DEAD"/>
    <property type="match status" value="1"/>
</dbReference>
<feature type="compositionally biased region" description="Basic and acidic residues" evidence="10">
    <location>
        <begin position="583"/>
        <end position="605"/>
    </location>
</feature>
<dbReference type="InterPro" id="IPR027417">
    <property type="entry name" value="P-loop_NTPase"/>
</dbReference>
<keyword evidence="7 8" id="KW-0346">Stress response</keyword>
<dbReference type="Pfam" id="PF25399">
    <property type="entry name" value="DeaD_dimer"/>
    <property type="match status" value="1"/>
</dbReference>
<dbReference type="InterPro" id="IPR057325">
    <property type="entry name" value="DeaD_dimer"/>
</dbReference>
<dbReference type="Gene3D" id="3.40.50.300">
    <property type="entry name" value="P-loop containing nucleotide triphosphate hydrolases"/>
    <property type="match status" value="2"/>
</dbReference>
<comment type="subcellular location">
    <subcellularLocation>
        <location evidence="8">Cytoplasm</location>
    </subcellularLocation>
</comment>
<dbReference type="InterPro" id="IPR005580">
    <property type="entry name" value="DbpA/CsdA_RNA-bd_dom"/>
</dbReference>
<evidence type="ECO:0000256" key="7">
    <source>
        <dbReference type="ARBA" id="ARBA00023016"/>
    </source>
</evidence>
<proteinExistence type="inferred from homology"/>
<dbReference type="Gene3D" id="3.30.70.330">
    <property type="match status" value="1"/>
</dbReference>
<keyword evidence="6 8" id="KW-0694">RNA-binding</keyword>
<organism evidence="14 15">
    <name type="scientific">SAR92 clade bacterium H455</name>
    <dbReference type="NCBI Taxonomy" id="2974818"/>
    <lineage>
        <taxon>Bacteria</taxon>
        <taxon>Pseudomonadati</taxon>
        <taxon>Pseudomonadota</taxon>
        <taxon>Gammaproteobacteria</taxon>
        <taxon>Cellvibrionales</taxon>
        <taxon>Porticoccaceae</taxon>
        <taxon>SAR92 clade</taxon>
    </lineage>
</organism>
<dbReference type="InterPro" id="IPR014001">
    <property type="entry name" value="Helicase_ATP-bd"/>
</dbReference>
<evidence type="ECO:0000256" key="1">
    <source>
        <dbReference type="ARBA" id="ARBA00022490"/>
    </source>
</evidence>
<dbReference type="InterPro" id="IPR034415">
    <property type="entry name" value="CsdA_RRM"/>
</dbReference>
<dbReference type="PANTHER" id="PTHR47963:SF8">
    <property type="entry name" value="ATP-DEPENDENT RNA HELICASE DEAD"/>
    <property type="match status" value="1"/>
</dbReference>
<feature type="region of interest" description="Disordered" evidence="10">
    <location>
        <begin position="578"/>
        <end position="632"/>
    </location>
</feature>
<evidence type="ECO:0000313" key="15">
    <source>
        <dbReference type="Proteomes" id="UP001059934"/>
    </source>
</evidence>
<evidence type="ECO:0000256" key="3">
    <source>
        <dbReference type="ARBA" id="ARBA00022801"/>
    </source>
</evidence>
<evidence type="ECO:0000256" key="10">
    <source>
        <dbReference type="SAM" id="MobiDB-lite"/>
    </source>
</evidence>
<dbReference type="InterPro" id="IPR011545">
    <property type="entry name" value="DEAD/DEAH_box_helicase_dom"/>
</dbReference>
<keyword evidence="4 8" id="KW-0347">Helicase</keyword>
<comment type="catalytic activity">
    <reaction evidence="8">
        <text>ATP + H2O = ADP + phosphate + H(+)</text>
        <dbReference type="Rhea" id="RHEA:13065"/>
        <dbReference type="ChEBI" id="CHEBI:15377"/>
        <dbReference type="ChEBI" id="CHEBI:15378"/>
        <dbReference type="ChEBI" id="CHEBI:30616"/>
        <dbReference type="ChEBI" id="CHEBI:43474"/>
        <dbReference type="ChEBI" id="CHEBI:456216"/>
        <dbReference type="EC" id="3.6.4.13"/>
    </reaction>
</comment>
<accession>A0ABY5TSA7</accession>
<feature type="domain" description="Helicase ATP-binding" evidence="11">
    <location>
        <begin position="35"/>
        <end position="206"/>
    </location>
</feature>
<dbReference type="InterPro" id="IPR044742">
    <property type="entry name" value="DEAD/DEAH_RhlB"/>
</dbReference>
<comment type="similarity">
    <text evidence="8">Belongs to the DEAD box helicase family. DeaD/CsdA subfamily.</text>
</comment>
<evidence type="ECO:0000256" key="4">
    <source>
        <dbReference type="ARBA" id="ARBA00022806"/>
    </source>
</evidence>
<evidence type="ECO:0000256" key="6">
    <source>
        <dbReference type="ARBA" id="ARBA00022884"/>
    </source>
</evidence>
<dbReference type="CDD" id="cd12499">
    <property type="entry name" value="RRM_EcCsdA_like"/>
    <property type="match status" value="1"/>
</dbReference>
<feature type="domain" description="DEAD-box RNA helicase Q" evidence="13">
    <location>
        <begin position="4"/>
        <end position="32"/>
    </location>
</feature>
<dbReference type="InterPro" id="IPR000629">
    <property type="entry name" value="RNA-helicase_DEAD-box_CS"/>
</dbReference>
<dbReference type="SMART" id="SM00487">
    <property type="entry name" value="DEXDc"/>
    <property type="match status" value="1"/>
</dbReference>
<evidence type="ECO:0000256" key="9">
    <source>
        <dbReference type="PROSITE-ProRule" id="PRU00552"/>
    </source>
</evidence>
<comment type="function">
    <text evidence="8">DEAD-box RNA helicase involved in various cellular processes at low temperature, including ribosome biogenesis, mRNA degradation and translation initiation.</text>
</comment>
<dbReference type="PROSITE" id="PS51192">
    <property type="entry name" value="HELICASE_ATP_BIND_1"/>
    <property type="match status" value="1"/>
</dbReference>
<evidence type="ECO:0000256" key="2">
    <source>
        <dbReference type="ARBA" id="ARBA00022741"/>
    </source>
</evidence>
<dbReference type="PANTHER" id="PTHR47963">
    <property type="entry name" value="DEAD-BOX ATP-DEPENDENT RNA HELICASE 47, MITOCHONDRIAL"/>
    <property type="match status" value="1"/>
</dbReference>
<dbReference type="CDD" id="cd00268">
    <property type="entry name" value="DEADc"/>
    <property type="match status" value="1"/>
</dbReference>
<keyword evidence="2 8" id="KW-0547">Nucleotide-binding</keyword>
<evidence type="ECO:0000256" key="8">
    <source>
        <dbReference type="HAMAP-Rule" id="MF_00964"/>
    </source>
</evidence>
<name>A0ABY5TSA7_9GAMM</name>
<dbReference type="GO" id="GO:0004386">
    <property type="term" value="F:helicase activity"/>
    <property type="evidence" value="ECO:0007669"/>
    <property type="project" value="UniProtKB-KW"/>
</dbReference>
<dbReference type="InterPro" id="IPR050547">
    <property type="entry name" value="DEAD_box_RNA_helicases"/>
</dbReference>
<dbReference type="InterPro" id="IPR012677">
    <property type="entry name" value="Nucleotide-bd_a/b_plait_sf"/>
</dbReference>
<feature type="region of interest" description="Disordered" evidence="10">
    <location>
        <begin position="436"/>
        <end position="500"/>
    </location>
</feature>
<gene>
    <name evidence="8" type="primary">deaD</name>
    <name evidence="8" type="synonym">csdA</name>
    <name evidence="14" type="ORF">NYF23_04890</name>
</gene>
<evidence type="ECO:0000259" key="12">
    <source>
        <dbReference type="PROSITE" id="PS51194"/>
    </source>
</evidence>